<sequence length="512" mass="56070">MSERAPASSMRPLPPPGTLHTPFPYPIKWGAYLSSIKDWPMTYPWWSLLPFVAMLACIALLPIIPKTSHWWEKESSQLSVALALGVPTTIWMFVKAGTGPLIATGVEYVQFIALLFALFVVSGGIHLAGDIKATPRNNTIFLAIGGLLASFIGTTGAAMLLIRPLLETNKERKHRVHTVLFTIFIVANCGGILTPLGDPPLFLGYLHGVPFAWTFALWKEWLFVLALLLLSYYSIDRVRYASEDTSSIEADDREIKPLRLHGTINLLFFAIIILAVAFAPSWDGEALAEGHVHSWTGFVPWREIIMFTVAGLSYKLSDKKVRFEENAFTWAPIMEVATLFIGIFSTMAPALRYLEQIAPSLPLTRMTYFVFTGGLSSILDNAPTYMTFFEMAKASGGDGTLVAGVPEYYLIPISLGAVFCGAITYIGNGPNFMVKSVAESDGVPMPSFGRYIGYAFTLLVPVLAAMAMIFVGETWLVRGLGIALATGLAFLSLVRIRRAGLDEAVADFSGNE</sequence>
<feature type="transmembrane region" description="Helical" evidence="1">
    <location>
        <begin position="263"/>
        <end position="282"/>
    </location>
</feature>
<name>A0A857AA75_9ACTO</name>
<organism evidence="2 3">
    <name type="scientific">Schaalia odontolytica</name>
    <dbReference type="NCBI Taxonomy" id="1660"/>
    <lineage>
        <taxon>Bacteria</taxon>
        <taxon>Bacillati</taxon>
        <taxon>Actinomycetota</taxon>
        <taxon>Actinomycetes</taxon>
        <taxon>Actinomycetales</taxon>
        <taxon>Actinomycetaceae</taxon>
        <taxon>Schaalia</taxon>
    </lineage>
</organism>
<gene>
    <name evidence="2" type="ORF">FOC40_08380</name>
</gene>
<dbReference type="InterPro" id="IPR031566">
    <property type="entry name" value="CitMHS_2"/>
</dbReference>
<feature type="transmembrane region" description="Helical" evidence="1">
    <location>
        <begin position="76"/>
        <end position="94"/>
    </location>
</feature>
<keyword evidence="1" id="KW-1133">Transmembrane helix</keyword>
<feature type="transmembrane region" description="Helical" evidence="1">
    <location>
        <begin position="366"/>
        <end position="388"/>
    </location>
</feature>
<keyword evidence="1" id="KW-0812">Transmembrane</keyword>
<feature type="transmembrane region" description="Helical" evidence="1">
    <location>
        <begin position="140"/>
        <end position="166"/>
    </location>
</feature>
<evidence type="ECO:0000313" key="3">
    <source>
        <dbReference type="Proteomes" id="UP000424490"/>
    </source>
</evidence>
<keyword evidence="1" id="KW-0472">Membrane</keyword>
<feature type="transmembrane region" description="Helical" evidence="1">
    <location>
        <begin position="475"/>
        <end position="494"/>
    </location>
</feature>
<feature type="transmembrane region" description="Helical" evidence="1">
    <location>
        <begin position="216"/>
        <end position="235"/>
    </location>
</feature>
<proteinExistence type="predicted"/>
<evidence type="ECO:0000256" key="1">
    <source>
        <dbReference type="SAM" id="Phobius"/>
    </source>
</evidence>
<accession>A0A857AA75</accession>
<dbReference type="EMBL" id="CP046315">
    <property type="protein sequence ID" value="QGS11416.1"/>
    <property type="molecule type" value="Genomic_DNA"/>
</dbReference>
<dbReference type="Proteomes" id="UP000424490">
    <property type="component" value="Chromosome"/>
</dbReference>
<evidence type="ECO:0000313" key="2">
    <source>
        <dbReference type="EMBL" id="QGS11416.1"/>
    </source>
</evidence>
<protein>
    <submittedName>
        <fullName evidence="2">DUF1646 domain-containing protein</fullName>
    </submittedName>
</protein>
<feature type="transmembrane region" description="Helical" evidence="1">
    <location>
        <begin position="106"/>
        <end position="128"/>
    </location>
</feature>
<feature type="transmembrane region" description="Helical" evidence="1">
    <location>
        <begin position="43"/>
        <end position="64"/>
    </location>
</feature>
<dbReference type="Pfam" id="PF16980">
    <property type="entry name" value="CitMHS_2"/>
    <property type="match status" value="1"/>
</dbReference>
<feature type="transmembrane region" description="Helical" evidence="1">
    <location>
        <begin position="448"/>
        <end position="469"/>
    </location>
</feature>
<feature type="transmembrane region" description="Helical" evidence="1">
    <location>
        <begin position="408"/>
        <end position="427"/>
    </location>
</feature>
<dbReference type="AlphaFoldDB" id="A0A857AA75"/>
<reference evidence="2 3" key="1">
    <citation type="submission" date="2019-11" db="EMBL/GenBank/DDBJ databases">
        <title>FDA dAtabase for Regulatory Grade micrObial Sequences (FDA-ARGOS): Supporting development and validation of Infectious Disease Dx tests.</title>
        <authorList>
            <person name="Stonesifer R."/>
            <person name="Tallon L."/>
            <person name="Sadzewicz L."/>
            <person name="Vavikolanu K."/>
            <person name="Mehta A."/>
            <person name="Aluvathingal J."/>
            <person name="Nadendla S."/>
            <person name="Myers T."/>
            <person name="Yan Y."/>
            <person name="Sichtig H."/>
        </authorList>
    </citation>
    <scope>NUCLEOTIDE SEQUENCE [LARGE SCALE GENOMIC DNA]</scope>
    <source>
        <strain evidence="2 3">FDAARGOS_732</strain>
    </source>
</reference>
<feature type="transmembrane region" description="Helical" evidence="1">
    <location>
        <begin position="178"/>
        <end position="196"/>
    </location>
</feature>
<feature type="transmembrane region" description="Helical" evidence="1">
    <location>
        <begin position="330"/>
        <end position="354"/>
    </location>
</feature>